<sequence length="322" mass="35008">TFAATLIECNDDFGLGYQSEITFAAIAGNQYQIEIGGYANETGEGLLTIRCEGAVVQNKPDLGDAPDSTNNSGVAMMAYPSQGMLTVVVQAHYPTVYNDGTGTGPYGPAHVNAQAVAFLGKKITRETEADTGTDEDGVNNIRPSADRPDRDQGDDGVVFPLSLPNCRWTSIDYFVNVVAPNTDLWVNVWLDWNRDGDWDDTLDCPEGSAPEWAVQNQFLLNLPAGINQITTPGFLSWYLQNGTEEIWMRITLSGQPWRPGSNPGAKGNAGSGPQAKYEIGETEDYYFTPEVSLTICEDYNGDGTTDMNDLAAYVADWLENCP</sequence>
<comment type="caution">
    <text evidence="3">The sequence shown here is derived from an EMBL/GenBank/DDBJ whole genome shotgun (WGS) entry which is preliminary data.</text>
</comment>
<accession>X0S0W1</accession>
<feature type="compositionally biased region" description="Basic and acidic residues" evidence="1">
    <location>
        <begin position="144"/>
        <end position="153"/>
    </location>
</feature>
<dbReference type="EMBL" id="BARS01009080">
    <property type="protein sequence ID" value="GAF69577.1"/>
    <property type="molecule type" value="Genomic_DNA"/>
</dbReference>
<evidence type="ECO:0000256" key="1">
    <source>
        <dbReference type="SAM" id="MobiDB-lite"/>
    </source>
</evidence>
<dbReference type="AlphaFoldDB" id="X0S0W1"/>
<protein>
    <recommendedName>
        <fullName evidence="2">GEVED domain-containing protein</fullName>
    </recommendedName>
</protein>
<feature type="non-terminal residue" evidence="3">
    <location>
        <position position="1"/>
    </location>
</feature>
<feature type="region of interest" description="Disordered" evidence="1">
    <location>
        <begin position="126"/>
        <end position="156"/>
    </location>
</feature>
<gene>
    <name evidence="3" type="ORF">S01H1_17156</name>
</gene>
<organism evidence="3">
    <name type="scientific">marine sediment metagenome</name>
    <dbReference type="NCBI Taxonomy" id="412755"/>
    <lineage>
        <taxon>unclassified sequences</taxon>
        <taxon>metagenomes</taxon>
        <taxon>ecological metagenomes</taxon>
    </lineage>
</organism>
<dbReference type="Pfam" id="PF20009">
    <property type="entry name" value="GEVED"/>
    <property type="match status" value="1"/>
</dbReference>
<name>X0S0W1_9ZZZZ</name>
<dbReference type="InterPro" id="IPR045474">
    <property type="entry name" value="GEVED"/>
</dbReference>
<evidence type="ECO:0000313" key="3">
    <source>
        <dbReference type="EMBL" id="GAF69577.1"/>
    </source>
</evidence>
<reference evidence="3" key="1">
    <citation type="journal article" date="2014" name="Front. Microbiol.">
        <title>High frequency of phylogenetically diverse reductive dehalogenase-homologous genes in deep subseafloor sedimentary metagenomes.</title>
        <authorList>
            <person name="Kawai M."/>
            <person name="Futagami T."/>
            <person name="Toyoda A."/>
            <person name="Takaki Y."/>
            <person name="Nishi S."/>
            <person name="Hori S."/>
            <person name="Arai W."/>
            <person name="Tsubouchi T."/>
            <person name="Morono Y."/>
            <person name="Uchiyama I."/>
            <person name="Ito T."/>
            <person name="Fujiyama A."/>
            <person name="Inagaki F."/>
            <person name="Takami H."/>
        </authorList>
    </citation>
    <scope>NUCLEOTIDE SEQUENCE</scope>
    <source>
        <strain evidence="3">Expedition CK06-06</strain>
    </source>
</reference>
<feature type="domain" description="GEVED" evidence="2">
    <location>
        <begin position="186"/>
        <end position="287"/>
    </location>
</feature>
<proteinExistence type="predicted"/>
<evidence type="ECO:0000259" key="2">
    <source>
        <dbReference type="Pfam" id="PF20009"/>
    </source>
</evidence>